<dbReference type="PANTHER" id="PTHR10634:SF98">
    <property type="entry name" value="ZINC FINGER A20 AND AN1 DOMAIN-CONTAINING STRESS-ASSOCIATED PROTEIN 3"/>
    <property type="match status" value="1"/>
</dbReference>
<evidence type="ECO:0000256" key="1">
    <source>
        <dbReference type="ARBA" id="ARBA00003732"/>
    </source>
</evidence>
<dbReference type="SUPFAM" id="SSF118310">
    <property type="entry name" value="AN1-like Zinc finger"/>
    <property type="match status" value="1"/>
</dbReference>
<dbReference type="Pfam" id="PF01754">
    <property type="entry name" value="zf-A20"/>
    <property type="match status" value="1"/>
</dbReference>
<dbReference type="EMBL" id="KQ102965">
    <property type="protein sequence ID" value="KMS93417.1"/>
    <property type="molecule type" value="Genomic_DNA"/>
</dbReference>
<dbReference type="AlphaFoldDB" id="A0A0J8B0J0"/>
<dbReference type="GO" id="GO:0003677">
    <property type="term" value="F:DNA binding"/>
    <property type="evidence" value="ECO:0007669"/>
    <property type="project" value="InterPro"/>
</dbReference>
<sequence length="148" mass="16707">MANHDGMAATPTLCRNSCGFFGRPDQRDLCSKCFRELMKTEATSQGTPIVPEAPNVPTLQPAVTPPEPTIKEPVVAAPVVKKSDRHRCSVCRKKLRLAQQFECMCQETFCGEHRYADSHSCSFDYMKRHQERLRKDNPEVIAAKLDKI</sequence>
<dbReference type="InterPro" id="IPR035896">
    <property type="entry name" value="AN1-like_Znf"/>
</dbReference>
<dbReference type="InterPro" id="IPR002653">
    <property type="entry name" value="Znf_A20"/>
</dbReference>
<reference evidence="9 10" key="1">
    <citation type="journal article" date="2014" name="Nature">
        <title>The genome of the recently domesticated crop plant sugar beet (Beta vulgaris).</title>
        <authorList>
            <person name="Dohm J.C."/>
            <person name="Minoche A.E."/>
            <person name="Holtgrawe D."/>
            <person name="Capella-Gutierrez S."/>
            <person name="Zakrzewski F."/>
            <person name="Tafer H."/>
            <person name="Rupp O."/>
            <person name="Sorensen T.R."/>
            <person name="Stracke R."/>
            <person name="Reinhardt R."/>
            <person name="Goesmann A."/>
            <person name="Kraft T."/>
            <person name="Schulz B."/>
            <person name="Stadler P.F."/>
            <person name="Schmidt T."/>
            <person name="Gabaldon T."/>
            <person name="Lehrach H."/>
            <person name="Weisshaar B."/>
            <person name="Himmelbauer H."/>
        </authorList>
    </citation>
    <scope>NUCLEOTIDE SEQUENCE [LARGE SCALE GENOMIC DNA]</scope>
    <source>
        <tissue evidence="9">Taproot</tissue>
    </source>
</reference>
<dbReference type="InterPro" id="IPR000058">
    <property type="entry name" value="Znf_AN1"/>
</dbReference>
<proteinExistence type="predicted"/>
<dbReference type="Proteomes" id="UP000035740">
    <property type="component" value="Unassembled WGS sequence"/>
</dbReference>
<gene>
    <name evidence="9" type="ORF">BVRB_031690</name>
</gene>
<evidence type="ECO:0000256" key="6">
    <source>
        <dbReference type="SAM" id="MobiDB-lite"/>
    </source>
</evidence>
<protein>
    <recommendedName>
        <fullName evidence="11">AN1-type domain-containing protein</fullName>
    </recommendedName>
</protein>
<dbReference type="Gramene" id="KMS93417">
    <property type="protein sequence ID" value="KMS93417"/>
    <property type="gene ID" value="BVRB_031690"/>
</dbReference>
<accession>A0A0J8B0J0</accession>
<dbReference type="PANTHER" id="PTHR10634">
    <property type="entry name" value="AN1-TYPE ZINC FINGER PROTEIN"/>
    <property type="match status" value="1"/>
</dbReference>
<dbReference type="GO" id="GO:0008270">
    <property type="term" value="F:zinc ion binding"/>
    <property type="evidence" value="ECO:0007669"/>
    <property type="project" value="UniProtKB-KW"/>
</dbReference>
<evidence type="ECO:0000313" key="9">
    <source>
        <dbReference type="EMBL" id="KMS93417.1"/>
    </source>
</evidence>
<feature type="region of interest" description="Disordered" evidence="6">
    <location>
        <begin position="44"/>
        <end position="69"/>
    </location>
</feature>
<keyword evidence="2" id="KW-0479">Metal-binding</keyword>
<dbReference type="SUPFAM" id="SSF57716">
    <property type="entry name" value="Glucocorticoid receptor-like (DNA-binding domain)"/>
    <property type="match status" value="1"/>
</dbReference>
<dbReference type="Gene3D" id="1.20.5.4770">
    <property type="match status" value="1"/>
</dbReference>
<evidence type="ECO:0000256" key="4">
    <source>
        <dbReference type="ARBA" id="ARBA00022833"/>
    </source>
</evidence>
<dbReference type="SMART" id="SM00259">
    <property type="entry name" value="ZnF_A20"/>
    <property type="match status" value="1"/>
</dbReference>
<dbReference type="OrthoDB" id="428577at2759"/>
<organism evidence="9 10">
    <name type="scientific">Beta vulgaris subsp. vulgaris</name>
    <name type="common">Beet</name>
    <dbReference type="NCBI Taxonomy" id="3555"/>
    <lineage>
        <taxon>Eukaryota</taxon>
        <taxon>Viridiplantae</taxon>
        <taxon>Streptophyta</taxon>
        <taxon>Embryophyta</taxon>
        <taxon>Tracheophyta</taxon>
        <taxon>Spermatophyta</taxon>
        <taxon>Magnoliopsida</taxon>
        <taxon>eudicotyledons</taxon>
        <taxon>Gunneridae</taxon>
        <taxon>Pentapetalae</taxon>
        <taxon>Caryophyllales</taxon>
        <taxon>Chenopodiaceae</taxon>
        <taxon>Betoideae</taxon>
        <taxon>Beta</taxon>
    </lineage>
</organism>
<evidence type="ECO:0000259" key="8">
    <source>
        <dbReference type="PROSITE" id="PS51039"/>
    </source>
</evidence>
<name>A0A0J8B0J0_BETVV</name>
<keyword evidence="3 5" id="KW-0863">Zinc-finger</keyword>
<evidence type="ECO:0000256" key="5">
    <source>
        <dbReference type="PROSITE-ProRule" id="PRU00449"/>
    </source>
</evidence>
<dbReference type="Pfam" id="PF01428">
    <property type="entry name" value="zf-AN1"/>
    <property type="match status" value="1"/>
</dbReference>
<dbReference type="PROSITE" id="PS51039">
    <property type="entry name" value="ZF_AN1"/>
    <property type="match status" value="1"/>
</dbReference>
<keyword evidence="10" id="KW-1185">Reference proteome</keyword>
<dbReference type="InterPro" id="IPR050652">
    <property type="entry name" value="AN1_A20_ZnFinger"/>
</dbReference>
<evidence type="ECO:0000313" key="10">
    <source>
        <dbReference type="Proteomes" id="UP000035740"/>
    </source>
</evidence>
<evidence type="ECO:0000256" key="3">
    <source>
        <dbReference type="ARBA" id="ARBA00022771"/>
    </source>
</evidence>
<feature type="domain" description="AN1-type" evidence="8">
    <location>
        <begin position="82"/>
        <end position="129"/>
    </location>
</feature>
<dbReference type="PROSITE" id="PS51036">
    <property type="entry name" value="ZF_A20"/>
    <property type="match status" value="1"/>
</dbReference>
<dbReference type="SMART" id="SM00154">
    <property type="entry name" value="ZnF_AN1"/>
    <property type="match status" value="1"/>
</dbReference>
<dbReference type="Gene3D" id="4.10.1110.10">
    <property type="entry name" value="AN1-like Zinc finger"/>
    <property type="match status" value="1"/>
</dbReference>
<comment type="function">
    <text evidence="1">May be involved in environmental stress response.</text>
</comment>
<keyword evidence="4" id="KW-0862">Zinc</keyword>
<evidence type="ECO:0008006" key="11">
    <source>
        <dbReference type="Google" id="ProtNLM"/>
    </source>
</evidence>
<evidence type="ECO:0000256" key="2">
    <source>
        <dbReference type="ARBA" id="ARBA00022723"/>
    </source>
</evidence>
<feature type="domain" description="A20-type" evidence="7">
    <location>
        <begin position="8"/>
        <end position="42"/>
    </location>
</feature>
<evidence type="ECO:0000259" key="7">
    <source>
        <dbReference type="PROSITE" id="PS51036"/>
    </source>
</evidence>